<dbReference type="Pfam" id="PF13202">
    <property type="entry name" value="EF-hand_5"/>
    <property type="match status" value="2"/>
</dbReference>
<dbReference type="SMART" id="SM00054">
    <property type="entry name" value="EFh"/>
    <property type="match status" value="2"/>
</dbReference>
<feature type="compositionally biased region" description="Basic and acidic residues" evidence="1">
    <location>
        <begin position="142"/>
        <end position="155"/>
    </location>
</feature>
<evidence type="ECO:0000313" key="4">
    <source>
        <dbReference type="EMBL" id="PRY79654.1"/>
    </source>
</evidence>
<dbReference type="InterPro" id="IPR002048">
    <property type="entry name" value="EF_hand_dom"/>
</dbReference>
<organism evidence="4 5">
    <name type="scientific">Yoonia maritima</name>
    <dbReference type="NCBI Taxonomy" id="1435347"/>
    <lineage>
        <taxon>Bacteria</taxon>
        <taxon>Pseudomonadati</taxon>
        <taxon>Pseudomonadota</taxon>
        <taxon>Alphaproteobacteria</taxon>
        <taxon>Rhodobacterales</taxon>
        <taxon>Paracoccaceae</taxon>
        <taxon>Yoonia</taxon>
    </lineage>
</organism>
<dbReference type="GO" id="GO:0005509">
    <property type="term" value="F:calcium ion binding"/>
    <property type="evidence" value="ECO:0007669"/>
    <property type="project" value="InterPro"/>
</dbReference>
<dbReference type="OrthoDB" id="5470953at2"/>
<feature type="chain" id="PRO_5015536226" evidence="2">
    <location>
        <begin position="24"/>
        <end position="165"/>
    </location>
</feature>
<reference evidence="4 5" key="1">
    <citation type="submission" date="2018-03" db="EMBL/GenBank/DDBJ databases">
        <title>Genomic Encyclopedia of Archaeal and Bacterial Type Strains, Phase II (KMG-II): from individual species to whole genera.</title>
        <authorList>
            <person name="Goeker M."/>
        </authorList>
    </citation>
    <scope>NUCLEOTIDE SEQUENCE [LARGE SCALE GENOMIC DNA]</scope>
    <source>
        <strain evidence="4 5">DSM 101533</strain>
    </source>
</reference>
<dbReference type="PROSITE" id="PS50222">
    <property type="entry name" value="EF_HAND_2"/>
    <property type="match status" value="2"/>
</dbReference>
<feature type="domain" description="EF-hand" evidence="3">
    <location>
        <begin position="51"/>
        <end position="86"/>
    </location>
</feature>
<proteinExistence type="predicted"/>
<name>A0A2T0W376_9RHOB</name>
<dbReference type="Gene3D" id="1.10.238.10">
    <property type="entry name" value="EF-hand"/>
    <property type="match status" value="2"/>
</dbReference>
<accession>A0A2T0W376</accession>
<protein>
    <submittedName>
        <fullName evidence="4">EF hand domain-containing protein</fullName>
    </submittedName>
</protein>
<evidence type="ECO:0000313" key="5">
    <source>
        <dbReference type="Proteomes" id="UP000238007"/>
    </source>
</evidence>
<feature type="signal peptide" evidence="2">
    <location>
        <begin position="1"/>
        <end position="23"/>
    </location>
</feature>
<evidence type="ECO:0000256" key="1">
    <source>
        <dbReference type="SAM" id="MobiDB-lite"/>
    </source>
</evidence>
<dbReference type="InterPro" id="IPR011992">
    <property type="entry name" value="EF-hand-dom_pair"/>
</dbReference>
<dbReference type="RefSeq" id="WP_106355027.1">
    <property type="nucleotide sequence ID" value="NZ_PVTP01000002.1"/>
</dbReference>
<keyword evidence="5" id="KW-1185">Reference proteome</keyword>
<comment type="caution">
    <text evidence="4">The sequence shown here is derived from an EMBL/GenBank/DDBJ whole genome shotgun (WGS) entry which is preliminary data.</text>
</comment>
<dbReference type="EMBL" id="PVTP01000002">
    <property type="protein sequence ID" value="PRY79654.1"/>
    <property type="molecule type" value="Genomic_DNA"/>
</dbReference>
<dbReference type="Proteomes" id="UP000238007">
    <property type="component" value="Unassembled WGS sequence"/>
</dbReference>
<evidence type="ECO:0000256" key="2">
    <source>
        <dbReference type="SAM" id="SignalP"/>
    </source>
</evidence>
<dbReference type="SUPFAM" id="SSF47473">
    <property type="entry name" value="EF-hand"/>
    <property type="match status" value="1"/>
</dbReference>
<feature type="domain" description="EF-hand" evidence="3">
    <location>
        <begin position="111"/>
        <end position="146"/>
    </location>
</feature>
<evidence type="ECO:0000259" key="3">
    <source>
        <dbReference type="PROSITE" id="PS50222"/>
    </source>
</evidence>
<dbReference type="AlphaFoldDB" id="A0A2T0W376"/>
<sequence>MKTKILMAALLSGVVMTAGAVTAQPVPENMPERPDFATLDTDSDGTLTMAELEARANARFTDADADADGALTAEELVAQATANAEDRVARMIARLDTNDDGILQMDEMQPRGGARFERMFERMDADKDGVLNEEEFATAQERMQERAGGRHERGHGGGHGSRGKH</sequence>
<dbReference type="InterPro" id="IPR018247">
    <property type="entry name" value="EF_Hand_1_Ca_BS"/>
</dbReference>
<gene>
    <name evidence="4" type="ORF">CLV80_102299</name>
</gene>
<dbReference type="PROSITE" id="PS00018">
    <property type="entry name" value="EF_HAND_1"/>
    <property type="match status" value="2"/>
</dbReference>
<feature type="region of interest" description="Disordered" evidence="1">
    <location>
        <begin position="138"/>
        <end position="165"/>
    </location>
</feature>
<dbReference type="Pfam" id="PF00036">
    <property type="entry name" value="EF-hand_1"/>
    <property type="match status" value="1"/>
</dbReference>
<keyword evidence="2" id="KW-0732">Signal</keyword>